<evidence type="ECO:0000313" key="3">
    <source>
        <dbReference type="Proteomes" id="UP000078492"/>
    </source>
</evidence>
<dbReference type="Proteomes" id="UP000078492">
    <property type="component" value="Unassembled WGS sequence"/>
</dbReference>
<keyword evidence="1" id="KW-0812">Transmembrane</keyword>
<feature type="transmembrane region" description="Helical" evidence="1">
    <location>
        <begin position="55"/>
        <end position="73"/>
    </location>
</feature>
<accession>A0A151IZ77</accession>
<dbReference type="AlphaFoldDB" id="A0A151IZ77"/>
<feature type="non-terminal residue" evidence="2">
    <location>
        <position position="280"/>
    </location>
</feature>
<sequence length="280" mass="32910">YISVCMNVCINVCMYKRMYNRMYVCMYVCINICMNVCMNVCMYKRMYKRIYVCMYVKRMYVIYINVCMYVCIYKRMYERVAILLERGGWPAPSSILEGTPYTKYLNLRECDQSCDTRLYERSNSSSSHRAMYSTVGSNTRKNYYVPLQNNDETPSFTKRCANGPVHRTVRILGRKYALTCTGYKFLEIGINVGPPSYVEIAIGDNRGNELILSIETWKGLYEQRWNIQRWNCLRNHCKGNSIIVEPLTVRFSTIKNAKIVCLESSDVRLMMTESTILFMF</sequence>
<dbReference type="PANTHER" id="PTHR45134:SF22">
    <property type="entry name" value="G-PROTEIN COUPLED RECEPTORS FAMILY 1 PROFILE DOMAIN-CONTAINING PROTEIN"/>
    <property type="match status" value="1"/>
</dbReference>
<proteinExistence type="predicted"/>
<feature type="transmembrane region" description="Helical" evidence="1">
    <location>
        <begin position="24"/>
        <end position="43"/>
    </location>
</feature>
<reference evidence="2 3" key="1">
    <citation type="submission" date="2015-09" db="EMBL/GenBank/DDBJ databases">
        <title>Trachymyrmex cornetzi WGS genome.</title>
        <authorList>
            <person name="Nygaard S."/>
            <person name="Hu H."/>
            <person name="Boomsma J."/>
            <person name="Zhang G."/>
        </authorList>
    </citation>
    <scope>NUCLEOTIDE SEQUENCE [LARGE SCALE GENOMIC DNA]</scope>
    <source>
        <strain evidence="2">Tcor2-1</strain>
        <tissue evidence="2">Whole body</tissue>
    </source>
</reference>
<organism evidence="2 3">
    <name type="scientific">Trachymyrmex cornetzi</name>
    <dbReference type="NCBI Taxonomy" id="471704"/>
    <lineage>
        <taxon>Eukaryota</taxon>
        <taxon>Metazoa</taxon>
        <taxon>Ecdysozoa</taxon>
        <taxon>Arthropoda</taxon>
        <taxon>Hexapoda</taxon>
        <taxon>Insecta</taxon>
        <taxon>Pterygota</taxon>
        <taxon>Neoptera</taxon>
        <taxon>Endopterygota</taxon>
        <taxon>Hymenoptera</taxon>
        <taxon>Apocrita</taxon>
        <taxon>Aculeata</taxon>
        <taxon>Formicoidea</taxon>
        <taxon>Formicidae</taxon>
        <taxon>Myrmicinae</taxon>
        <taxon>Trachymyrmex</taxon>
    </lineage>
</organism>
<evidence type="ECO:0000256" key="1">
    <source>
        <dbReference type="SAM" id="Phobius"/>
    </source>
</evidence>
<protein>
    <submittedName>
        <fullName evidence="2">Uncharacterized protein</fullName>
    </submittedName>
</protein>
<evidence type="ECO:0000313" key="2">
    <source>
        <dbReference type="EMBL" id="KYN14192.1"/>
    </source>
</evidence>
<gene>
    <name evidence="2" type="ORF">ALC57_13611</name>
</gene>
<feature type="non-terminal residue" evidence="2">
    <location>
        <position position="1"/>
    </location>
</feature>
<keyword evidence="3" id="KW-1185">Reference proteome</keyword>
<name>A0A151IZ77_9HYME</name>
<keyword evidence="1" id="KW-1133">Transmembrane helix</keyword>
<dbReference type="PANTHER" id="PTHR45134">
    <property type="entry name" value="OS08G0543275 PROTEIN"/>
    <property type="match status" value="1"/>
</dbReference>
<dbReference type="EMBL" id="KQ980721">
    <property type="protein sequence ID" value="KYN14192.1"/>
    <property type="molecule type" value="Genomic_DNA"/>
</dbReference>
<keyword evidence="1" id="KW-0472">Membrane</keyword>